<comment type="caution">
    <text evidence="1">The sequence shown here is derived from an EMBL/GenBank/DDBJ whole genome shotgun (WGS) entry which is preliminary data.</text>
</comment>
<gene>
    <name evidence="1" type="ORF">M0R45_028173</name>
</gene>
<dbReference type="EMBL" id="JBEDUW010000006">
    <property type="protein sequence ID" value="KAK9919585.1"/>
    <property type="molecule type" value="Genomic_DNA"/>
</dbReference>
<evidence type="ECO:0000313" key="1">
    <source>
        <dbReference type="EMBL" id="KAK9919585.1"/>
    </source>
</evidence>
<keyword evidence="2" id="KW-1185">Reference proteome</keyword>
<sequence length="169" mass="18670">MHQRSCVAPVTNNTNLWVNKHEKEEEEEEEDEEAAVGIYTSLLPDISPWFFFCEPNGENQGHEPEDRPLQRLPGHIFTWSAGEGPYIRTSSSLSGTAATAGSVPRLPGGPGLSWEQKQERLLHGLLVWGQLPEDQSHALVGLGEPQGTSMAAVLLPNKELHSKTRIKAR</sequence>
<protein>
    <submittedName>
        <fullName evidence="1">Uncharacterized protein</fullName>
    </submittedName>
</protein>
<accession>A0AAW1W6I4</accession>
<name>A0AAW1W6I4_RUBAR</name>
<proteinExistence type="predicted"/>
<dbReference type="AlphaFoldDB" id="A0AAW1W6I4"/>
<reference evidence="1 2" key="1">
    <citation type="journal article" date="2023" name="G3 (Bethesda)">
        <title>A chromosome-length genome assembly and annotation of blackberry (Rubus argutus, cv. 'Hillquist').</title>
        <authorList>
            <person name="Bruna T."/>
            <person name="Aryal R."/>
            <person name="Dudchenko O."/>
            <person name="Sargent D.J."/>
            <person name="Mead D."/>
            <person name="Buti M."/>
            <person name="Cavallini A."/>
            <person name="Hytonen T."/>
            <person name="Andres J."/>
            <person name="Pham M."/>
            <person name="Weisz D."/>
            <person name="Mascagni F."/>
            <person name="Usai G."/>
            <person name="Natali L."/>
            <person name="Bassil N."/>
            <person name="Fernandez G.E."/>
            <person name="Lomsadze A."/>
            <person name="Armour M."/>
            <person name="Olukolu B."/>
            <person name="Poorten T."/>
            <person name="Britton C."/>
            <person name="Davik J."/>
            <person name="Ashrafi H."/>
            <person name="Aiden E.L."/>
            <person name="Borodovsky M."/>
            <person name="Worthington M."/>
        </authorList>
    </citation>
    <scope>NUCLEOTIDE SEQUENCE [LARGE SCALE GENOMIC DNA]</scope>
    <source>
        <strain evidence="1">PI 553951</strain>
    </source>
</reference>
<evidence type="ECO:0000313" key="2">
    <source>
        <dbReference type="Proteomes" id="UP001457282"/>
    </source>
</evidence>
<dbReference type="Proteomes" id="UP001457282">
    <property type="component" value="Unassembled WGS sequence"/>
</dbReference>
<organism evidence="1 2">
    <name type="scientific">Rubus argutus</name>
    <name type="common">Southern blackberry</name>
    <dbReference type="NCBI Taxonomy" id="59490"/>
    <lineage>
        <taxon>Eukaryota</taxon>
        <taxon>Viridiplantae</taxon>
        <taxon>Streptophyta</taxon>
        <taxon>Embryophyta</taxon>
        <taxon>Tracheophyta</taxon>
        <taxon>Spermatophyta</taxon>
        <taxon>Magnoliopsida</taxon>
        <taxon>eudicotyledons</taxon>
        <taxon>Gunneridae</taxon>
        <taxon>Pentapetalae</taxon>
        <taxon>rosids</taxon>
        <taxon>fabids</taxon>
        <taxon>Rosales</taxon>
        <taxon>Rosaceae</taxon>
        <taxon>Rosoideae</taxon>
        <taxon>Rosoideae incertae sedis</taxon>
        <taxon>Rubus</taxon>
    </lineage>
</organism>